<evidence type="ECO:0000313" key="2">
    <source>
        <dbReference type="Proteomes" id="UP000683428"/>
    </source>
</evidence>
<gene>
    <name evidence="1" type="ORF">Azoinq_01555</name>
</gene>
<dbReference type="AlphaFoldDB" id="A0A975SMZ0"/>
<name>A0A975SMZ0_9RHOO</name>
<keyword evidence="1" id="KW-0378">Hydrolase</keyword>
<dbReference type="RefSeq" id="WP_216127453.1">
    <property type="nucleotide sequence ID" value="NZ_CP064782.1"/>
</dbReference>
<dbReference type="InterPro" id="IPR000671">
    <property type="entry name" value="Peptidase_A31"/>
</dbReference>
<accession>A0A975SMZ0</accession>
<dbReference type="GO" id="GO:0008047">
    <property type="term" value="F:enzyme activator activity"/>
    <property type="evidence" value="ECO:0007669"/>
    <property type="project" value="InterPro"/>
</dbReference>
<dbReference type="GO" id="GO:0006508">
    <property type="term" value="P:proteolysis"/>
    <property type="evidence" value="ECO:0007669"/>
    <property type="project" value="UniProtKB-KW"/>
</dbReference>
<dbReference type="Proteomes" id="UP000683428">
    <property type="component" value="Chromosome"/>
</dbReference>
<keyword evidence="1" id="KW-0645">Protease</keyword>
<keyword evidence="2" id="KW-1185">Reference proteome</keyword>
<organism evidence="1 2">
    <name type="scientific">Azospira inquinata</name>
    <dbReference type="NCBI Taxonomy" id="2785627"/>
    <lineage>
        <taxon>Bacteria</taxon>
        <taxon>Pseudomonadati</taxon>
        <taxon>Pseudomonadota</taxon>
        <taxon>Betaproteobacteria</taxon>
        <taxon>Rhodocyclales</taxon>
        <taxon>Rhodocyclaceae</taxon>
        <taxon>Azospira</taxon>
    </lineage>
</organism>
<dbReference type="EMBL" id="CP064782">
    <property type="protein sequence ID" value="QWT49329.1"/>
    <property type="molecule type" value="Genomic_DNA"/>
</dbReference>
<dbReference type="NCBIfam" id="TIGR00072">
    <property type="entry name" value="hydrog_prot"/>
    <property type="match status" value="1"/>
</dbReference>
<dbReference type="KEGG" id="aiq:Azoinq_01555"/>
<protein>
    <submittedName>
        <fullName evidence="1">Hydrogenase maturation protease</fullName>
    </submittedName>
</protein>
<dbReference type="GO" id="GO:0008233">
    <property type="term" value="F:peptidase activity"/>
    <property type="evidence" value="ECO:0007669"/>
    <property type="project" value="UniProtKB-KW"/>
</dbReference>
<proteinExistence type="predicted"/>
<sequence>MMGSLIVFAVGNPSRGDDALGPLLLRRIESQFPALVTVEDFQLQIEHALDLQGRDLALFMDAAVGLGRPFRFGPVGPARHPVHSSHSLEPAEVLAVHTRALGTPPPPAYVLALGGAAFELGHSPSPSALKHLEAAWAFLQPLLATPDPDLWAREARNFALRLGA</sequence>
<evidence type="ECO:0000313" key="1">
    <source>
        <dbReference type="EMBL" id="QWT49329.1"/>
    </source>
</evidence>
<reference evidence="1" key="1">
    <citation type="submission" date="2020-11" db="EMBL/GenBank/DDBJ databases">
        <title>Azospira inquinata sp. nov.</title>
        <authorList>
            <person name="Moe W.M."/>
            <person name="Mikes M.C."/>
        </authorList>
    </citation>
    <scope>NUCLEOTIDE SEQUENCE</scope>
    <source>
        <strain evidence="1">Azo-3</strain>
    </source>
</reference>